<feature type="domain" description="Heterokaryon incompatibility" evidence="1">
    <location>
        <begin position="124"/>
        <end position="287"/>
    </location>
</feature>
<accession>A7EV09</accession>
<dbReference type="EMBL" id="CH476633">
    <property type="protein sequence ID" value="EDN93301.1"/>
    <property type="molecule type" value="Genomic_DNA"/>
</dbReference>
<dbReference type="AlphaFoldDB" id="A7EV09"/>
<keyword evidence="3" id="KW-1185">Reference proteome</keyword>
<dbReference type="InParanoid" id="A7EV09"/>
<dbReference type="PANTHER" id="PTHR24148">
    <property type="entry name" value="ANKYRIN REPEAT DOMAIN-CONTAINING PROTEIN 39 HOMOLOG-RELATED"/>
    <property type="match status" value="1"/>
</dbReference>
<dbReference type="RefSeq" id="XP_001589446.1">
    <property type="nucleotide sequence ID" value="XM_001589396.1"/>
</dbReference>
<name>A7EV09_SCLS1</name>
<dbReference type="KEGG" id="ssl:SS1G_09167"/>
<dbReference type="PANTHER" id="PTHR24148:SF77">
    <property type="entry name" value="HETEROKARYON INCOMPATIBILITY DOMAIN-CONTAINING PROTEIN"/>
    <property type="match status" value="1"/>
</dbReference>
<evidence type="ECO:0000313" key="2">
    <source>
        <dbReference type="EMBL" id="EDN93301.1"/>
    </source>
</evidence>
<dbReference type="OMA" id="RQGFKLW"/>
<gene>
    <name evidence="2" type="ORF">SS1G_09167</name>
</gene>
<dbReference type="Pfam" id="PF06985">
    <property type="entry name" value="HET"/>
    <property type="match status" value="1"/>
</dbReference>
<proteinExistence type="predicted"/>
<dbReference type="InterPro" id="IPR052895">
    <property type="entry name" value="HetReg/Transcr_Mod"/>
</dbReference>
<dbReference type="HOGENOM" id="CLU_004184_7_2_1"/>
<protein>
    <recommendedName>
        <fullName evidence="1">Heterokaryon incompatibility domain-containing protein</fullName>
    </recommendedName>
</protein>
<organism evidence="2 3">
    <name type="scientific">Sclerotinia sclerotiorum (strain ATCC 18683 / 1980 / Ss-1)</name>
    <name type="common">White mold</name>
    <name type="synonym">Whetzelinia sclerotiorum</name>
    <dbReference type="NCBI Taxonomy" id="665079"/>
    <lineage>
        <taxon>Eukaryota</taxon>
        <taxon>Fungi</taxon>
        <taxon>Dikarya</taxon>
        <taxon>Ascomycota</taxon>
        <taxon>Pezizomycotina</taxon>
        <taxon>Leotiomycetes</taxon>
        <taxon>Helotiales</taxon>
        <taxon>Sclerotiniaceae</taxon>
        <taxon>Sclerotinia</taxon>
    </lineage>
</organism>
<dbReference type="Proteomes" id="UP000001312">
    <property type="component" value="Unassembled WGS sequence"/>
</dbReference>
<sequence length="826" mass="93449">MADAPTWSPLLYQPLAADEVRVLCLEPSSHSYPDNSAMISCQMRPVRLKELGVSPAFVESETAAEREWKALQQTPYDYTTLFKPRRGLFDRALKGYIKSLKETQVDSRETIASTENFSHLSDRYVALSYVWGSPADKKTILVNGIEMQVTQNLHTALIQLRESKWVRRRVNLWIDALCINQDDLDEREQQVKLMRDIYAMAWQVVVSLGSATSNTTMAYTALQWLAHEIGSDDRLRQFAVDYGTLHHNTASSVEAAPYTLPWHDNAFESLRLFFACQYWHRLWILQELAMARMDAPVIWGGHYMCLGDIWKACEIIEKQEDTVLQYITTHTADADRYKTVATIDRRLEDREGTPGQQWKHLLRIKNMRQEDHRGIDTALPALELARQAQATDARDKVYGILAIPCVKGLTNVSPNYRIELPEIFTNFTREMISNNEHGLDILRLIHSTVNKVMLSSAPSTNPHWMRKMIGDRFIEVVKPCIHDLPSWVVCWSCTAAPVIFLPGIYKADRGFTHPTPPVFSPDNLMSLHAVFIDSIATLSAFNAHEADETYPENCANASSIRNAYGTVDGVKEAFWRTIVADTTPNGEKPPPSWAVLRLPRLWSVFGTSEGGGSGLDFSLHGFAERNKELIICGTRLGDLTADAKTIKERKVYRNEERGTSSDDMRDSSSWAANILAWRRLIGTKNGRIGLTVAASRIGDSIVVLPGCSVPVVLRRDGTGWELRLIRASKKRRVSEYMFFDTDIRVLPCIYDAEGSPRVFDQSAGDETKKTSPLSFPDMQNLSATHTTITRKQWRQSYHCQFAAQLKDCSRCIPFARINLFIAFGNG</sequence>
<evidence type="ECO:0000313" key="3">
    <source>
        <dbReference type="Proteomes" id="UP000001312"/>
    </source>
</evidence>
<dbReference type="InterPro" id="IPR010730">
    <property type="entry name" value="HET"/>
</dbReference>
<dbReference type="eggNOG" id="ENOG502RVDG">
    <property type="taxonomic scope" value="Eukaryota"/>
</dbReference>
<dbReference type="GeneID" id="5485657"/>
<reference evidence="3" key="1">
    <citation type="journal article" date="2011" name="PLoS Genet.">
        <title>Genomic analysis of the necrotrophic fungal pathogens Sclerotinia sclerotiorum and Botrytis cinerea.</title>
        <authorList>
            <person name="Amselem J."/>
            <person name="Cuomo C.A."/>
            <person name="van Kan J.A."/>
            <person name="Viaud M."/>
            <person name="Benito E.P."/>
            <person name="Couloux A."/>
            <person name="Coutinho P.M."/>
            <person name="de Vries R.P."/>
            <person name="Dyer P.S."/>
            <person name="Fillinger S."/>
            <person name="Fournier E."/>
            <person name="Gout L."/>
            <person name="Hahn M."/>
            <person name="Kohn L."/>
            <person name="Lapalu N."/>
            <person name="Plummer K.M."/>
            <person name="Pradier J.M."/>
            <person name="Quevillon E."/>
            <person name="Sharon A."/>
            <person name="Simon A."/>
            <person name="ten Have A."/>
            <person name="Tudzynski B."/>
            <person name="Tudzynski P."/>
            <person name="Wincker P."/>
            <person name="Andrew M."/>
            <person name="Anthouard V."/>
            <person name="Beever R.E."/>
            <person name="Beffa R."/>
            <person name="Benoit I."/>
            <person name="Bouzid O."/>
            <person name="Brault B."/>
            <person name="Chen Z."/>
            <person name="Choquer M."/>
            <person name="Collemare J."/>
            <person name="Cotton P."/>
            <person name="Danchin E.G."/>
            <person name="Da Silva C."/>
            <person name="Gautier A."/>
            <person name="Giraud C."/>
            <person name="Giraud T."/>
            <person name="Gonzalez C."/>
            <person name="Grossetete S."/>
            <person name="Guldener U."/>
            <person name="Henrissat B."/>
            <person name="Howlett B.J."/>
            <person name="Kodira C."/>
            <person name="Kretschmer M."/>
            <person name="Lappartient A."/>
            <person name="Leroch M."/>
            <person name="Levis C."/>
            <person name="Mauceli E."/>
            <person name="Neuveglise C."/>
            <person name="Oeser B."/>
            <person name="Pearson M."/>
            <person name="Poulain J."/>
            <person name="Poussereau N."/>
            <person name="Quesneville H."/>
            <person name="Rascle C."/>
            <person name="Schumacher J."/>
            <person name="Segurens B."/>
            <person name="Sexton A."/>
            <person name="Silva E."/>
            <person name="Sirven C."/>
            <person name="Soanes D.M."/>
            <person name="Talbot N.J."/>
            <person name="Templeton M."/>
            <person name="Yandava C."/>
            <person name="Yarden O."/>
            <person name="Zeng Q."/>
            <person name="Rollins J.A."/>
            <person name="Lebrun M.H."/>
            <person name="Dickman M."/>
        </authorList>
    </citation>
    <scope>NUCLEOTIDE SEQUENCE [LARGE SCALE GENOMIC DNA]</scope>
    <source>
        <strain evidence="3">ATCC 18683 / 1980 / Ss-1</strain>
    </source>
</reference>
<evidence type="ECO:0000259" key="1">
    <source>
        <dbReference type="Pfam" id="PF06985"/>
    </source>
</evidence>